<dbReference type="Pfam" id="PF08447">
    <property type="entry name" value="PAS_3"/>
    <property type="match status" value="1"/>
</dbReference>
<name>A0ABT8KJP4_9BACT</name>
<dbReference type="InterPro" id="IPR013655">
    <property type="entry name" value="PAS_fold_3"/>
</dbReference>
<evidence type="ECO:0000313" key="5">
    <source>
        <dbReference type="EMBL" id="MDN5199968.1"/>
    </source>
</evidence>
<dbReference type="Proteomes" id="UP001172082">
    <property type="component" value="Unassembled WGS sequence"/>
</dbReference>
<dbReference type="PANTHER" id="PTHR44688:SF16">
    <property type="entry name" value="DNA-BINDING TRANSCRIPTIONAL ACTIVATOR DEVR_DOSR"/>
    <property type="match status" value="1"/>
</dbReference>
<dbReference type="RefSeq" id="WP_346749997.1">
    <property type="nucleotide sequence ID" value="NZ_JAUJEA010000001.1"/>
</dbReference>
<reference evidence="5" key="1">
    <citation type="submission" date="2023-06" db="EMBL/GenBank/DDBJ databases">
        <title>Genomic of Parafulvivirga corallium.</title>
        <authorList>
            <person name="Wang G."/>
        </authorList>
    </citation>
    <scope>NUCLEOTIDE SEQUENCE</scope>
    <source>
        <strain evidence="5">BMA10</strain>
    </source>
</reference>
<dbReference type="InterPro" id="IPR036388">
    <property type="entry name" value="WH-like_DNA-bd_sf"/>
</dbReference>
<dbReference type="EMBL" id="JAUJEA010000001">
    <property type="protein sequence ID" value="MDN5199968.1"/>
    <property type="molecule type" value="Genomic_DNA"/>
</dbReference>
<keyword evidence="1" id="KW-0805">Transcription regulation</keyword>
<evidence type="ECO:0000256" key="2">
    <source>
        <dbReference type="ARBA" id="ARBA00023125"/>
    </source>
</evidence>
<dbReference type="Gene3D" id="3.30.450.20">
    <property type="entry name" value="PAS domain"/>
    <property type="match status" value="1"/>
</dbReference>
<dbReference type="SUPFAM" id="SSF46894">
    <property type="entry name" value="C-terminal effector domain of the bipartite response regulators"/>
    <property type="match status" value="1"/>
</dbReference>
<evidence type="ECO:0000259" key="4">
    <source>
        <dbReference type="PROSITE" id="PS50043"/>
    </source>
</evidence>
<proteinExistence type="predicted"/>
<dbReference type="SUPFAM" id="SSF55785">
    <property type="entry name" value="PYP-like sensor domain (PAS domain)"/>
    <property type="match status" value="1"/>
</dbReference>
<evidence type="ECO:0000256" key="1">
    <source>
        <dbReference type="ARBA" id="ARBA00023015"/>
    </source>
</evidence>
<keyword evidence="3" id="KW-0804">Transcription</keyword>
<dbReference type="Gene3D" id="1.10.10.10">
    <property type="entry name" value="Winged helix-like DNA-binding domain superfamily/Winged helix DNA-binding domain"/>
    <property type="match status" value="1"/>
</dbReference>
<feature type="domain" description="HTH luxR-type" evidence="4">
    <location>
        <begin position="144"/>
        <end position="209"/>
    </location>
</feature>
<dbReference type="InterPro" id="IPR035965">
    <property type="entry name" value="PAS-like_dom_sf"/>
</dbReference>
<evidence type="ECO:0000256" key="3">
    <source>
        <dbReference type="ARBA" id="ARBA00023163"/>
    </source>
</evidence>
<dbReference type="SMART" id="SM00421">
    <property type="entry name" value="HTH_LUXR"/>
    <property type="match status" value="1"/>
</dbReference>
<evidence type="ECO:0000313" key="6">
    <source>
        <dbReference type="Proteomes" id="UP001172082"/>
    </source>
</evidence>
<dbReference type="PROSITE" id="PS50043">
    <property type="entry name" value="HTH_LUXR_2"/>
    <property type="match status" value="1"/>
</dbReference>
<comment type="caution">
    <text evidence="5">The sequence shown here is derived from an EMBL/GenBank/DDBJ whole genome shotgun (WGS) entry which is preliminary data.</text>
</comment>
<dbReference type="InterPro" id="IPR016032">
    <property type="entry name" value="Sig_transdc_resp-reg_C-effctor"/>
</dbReference>
<dbReference type="Pfam" id="PF00196">
    <property type="entry name" value="GerE"/>
    <property type="match status" value="1"/>
</dbReference>
<dbReference type="InterPro" id="IPR000792">
    <property type="entry name" value="Tscrpt_reg_LuxR_C"/>
</dbReference>
<keyword evidence="6" id="KW-1185">Reference proteome</keyword>
<gene>
    <name evidence="5" type="ORF">QQ008_01315</name>
</gene>
<organism evidence="5 6">
    <name type="scientific">Splendidivirga corallicola</name>
    <dbReference type="NCBI Taxonomy" id="3051826"/>
    <lineage>
        <taxon>Bacteria</taxon>
        <taxon>Pseudomonadati</taxon>
        <taxon>Bacteroidota</taxon>
        <taxon>Cytophagia</taxon>
        <taxon>Cytophagales</taxon>
        <taxon>Splendidivirgaceae</taxon>
        <taxon>Splendidivirga</taxon>
    </lineage>
</organism>
<accession>A0ABT8KJP4</accession>
<sequence length="214" mass="25193">MEIKNYEEILGSINAAIVIHEFKYGSLKPVWVSDNIGEIIRNDKNFWLNAGFKVAQDILHPDDENVMVDFLKALEKDGYYHAFQRHKDFKTGEYFWIYVNFRVFKFDKYGRVHQIIGIATNVNEGFHSKIQQNYFFSETISKSREDVKSKLTKRECEVVEKICDGYTDRQIAEILNVSFSTIRNHRQKIFKKLNVHSSIELVKMIFIPSLVIKN</sequence>
<dbReference type="CDD" id="cd06170">
    <property type="entry name" value="LuxR_C_like"/>
    <property type="match status" value="1"/>
</dbReference>
<protein>
    <submittedName>
        <fullName evidence="5">LuxR C-terminal-related transcriptional regulator</fullName>
    </submittedName>
</protein>
<dbReference type="PANTHER" id="PTHR44688">
    <property type="entry name" value="DNA-BINDING TRANSCRIPTIONAL ACTIVATOR DEVR_DOSR"/>
    <property type="match status" value="1"/>
</dbReference>
<keyword evidence="2" id="KW-0238">DNA-binding</keyword>
<dbReference type="PRINTS" id="PR00038">
    <property type="entry name" value="HTHLUXR"/>
</dbReference>